<dbReference type="PANTHER" id="PTHR30255">
    <property type="entry name" value="SINGLE-STRANDED-DNA-SPECIFIC EXONUCLEASE RECJ"/>
    <property type="match status" value="1"/>
</dbReference>
<dbReference type="RefSeq" id="WP_093794603.1">
    <property type="nucleotide sequence ID" value="NZ_CP155571.1"/>
</dbReference>
<name>A0ABZ3J4B8_SPOA4</name>
<evidence type="ECO:0000256" key="1">
    <source>
        <dbReference type="ARBA" id="ARBA00005915"/>
    </source>
</evidence>
<dbReference type="InterPro" id="IPR051673">
    <property type="entry name" value="SSDNA_exonuclease_RecJ"/>
</dbReference>
<dbReference type="Proteomes" id="UP000216052">
    <property type="component" value="Chromosome"/>
</dbReference>
<keyword evidence="10" id="KW-1185">Reference proteome</keyword>
<dbReference type="InterPro" id="IPR003156">
    <property type="entry name" value="DHHA1_dom"/>
</dbReference>
<evidence type="ECO:0000256" key="3">
    <source>
        <dbReference type="ARBA" id="ARBA00022722"/>
    </source>
</evidence>
<dbReference type="NCBIfam" id="TIGR00644">
    <property type="entry name" value="recJ"/>
    <property type="match status" value="1"/>
</dbReference>
<dbReference type="InterPro" id="IPR004610">
    <property type="entry name" value="RecJ"/>
</dbReference>
<keyword evidence="4 9" id="KW-0378">Hydrolase</keyword>
<dbReference type="InterPro" id="IPR001667">
    <property type="entry name" value="DDH_dom"/>
</dbReference>
<dbReference type="Pfam" id="PF01368">
    <property type="entry name" value="DHH"/>
    <property type="match status" value="1"/>
</dbReference>
<evidence type="ECO:0000256" key="5">
    <source>
        <dbReference type="ARBA" id="ARBA00022839"/>
    </source>
</evidence>
<dbReference type="EMBL" id="CP155571">
    <property type="protein sequence ID" value="XFO72916.1"/>
    <property type="molecule type" value="Genomic_DNA"/>
</dbReference>
<proteinExistence type="inferred from homology"/>
<evidence type="ECO:0000313" key="9">
    <source>
        <dbReference type="EMBL" id="XFO72916.1"/>
    </source>
</evidence>
<keyword evidence="5 9" id="KW-0269">Exonuclease</keyword>
<dbReference type="SUPFAM" id="SSF64182">
    <property type="entry name" value="DHH phosphoesterases"/>
    <property type="match status" value="1"/>
</dbReference>
<dbReference type="InterPro" id="IPR041122">
    <property type="entry name" value="RecJ_OB"/>
</dbReference>
<keyword evidence="3" id="KW-0540">Nuclease</keyword>
<dbReference type="Gene3D" id="3.90.1640.30">
    <property type="match status" value="1"/>
</dbReference>
<feature type="domain" description="DHHA1" evidence="7">
    <location>
        <begin position="349"/>
        <end position="442"/>
    </location>
</feature>
<gene>
    <name evidence="9" type="primary">recJ</name>
    <name evidence="9" type="ORF">SPACI_029700</name>
</gene>
<dbReference type="GO" id="GO:0004527">
    <property type="term" value="F:exonuclease activity"/>
    <property type="evidence" value="ECO:0007669"/>
    <property type="project" value="UniProtKB-KW"/>
</dbReference>
<organism evidence="9 10">
    <name type="scientific">Sporomusa acidovorans (strain ATCC 49682 / DSM 3132 / Mol)</name>
    <dbReference type="NCBI Taxonomy" id="1123286"/>
    <lineage>
        <taxon>Bacteria</taxon>
        <taxon>Bacillati</taxon>
        <taxon>Bacillota</taxon>
        <taxon>Negativicutes</taxon>
        <taxon>Selenomonadales</taxon>
        <taxon>Sporomusaceae</taxon>
        <taxon>Sporomusa</taxon>
    </lineage>
</organism>
<evidence type="ECO:0000313" key="10">
    <source>
        <dbReference type="Proteomes" id="UP000216052"/>
    </source>
</evidence>
<dbReference type="Pfam" id="PF17768">
    <property type="entry name" value="RecJ_OB"/>
    <property type="match status" value="1"/>
</dbReference>
<dbReference type="PANTHER" id="PTHR30255:SF2">
    <property type="entry name" value="SINGLE-STRANDED-DNA-SPECIFIC EXONUCLEASE RECJ"/>
    <property type="match status" value="1"/>
</dbReference>
<evidence type="ECO:0000259" key="7">
    <source>
        <dbReference type="Pfam" id="PF02272"/>
    </source>
</evidence>
<feature type="domain" description="DDH" evidence="6">
    <location>
        <begin position="82"/>
        <end position="231"/>
    </location>
</feature>
<comment type="similarity">
    <text evidence="1">Belongs to the RecJ family.</text>
</comment>
<dbReference type="Gene3D" id="3.10.310.30">
    <property type="match status" value="1"/>
</dbReference>
<accession>A0ABZ3J4B8</accession>
<evidence type="ECO:0000259" key="6">
    <source>
        <dbReference type="Pfam" id="PF01368"/>
    </source>
</evidence>
<feature type="domain" description="RecJ OB" evidence="8">
    <location>
        <begin position="457"/>
        <end position="562"/>
    </location>
</feature>
<dbReference type="Pfam" id="PF02272">
    <property type="entry name" value="DHHA1"/>
    <property type="match status" value="1"/>
</dbReference>
<dbReference type="InterPro" id="IPR038763">
    <property type="entry name" value="DHH_sf"/>
</dbReference>
<evidence type="ECO:0000259" key="8">
    <source>
        <dbReference type="Pfam" id="PF17768"/>
    </source>
</evidence>
<sequence length="684" mass="75575">MARLKKTWRLFPAKRELANELSRKLNISRYIAQVLINRGITSEQAAYEFLYADTKNMIDPYLLKGMKKAVARIAQAVERQEKITIYGDYDVDGITACAVLYKTMKRFGANIEFYIPDRQSEGYGLNSTALNSLIHAGTKLVITVDCGISAVKEIAAVLGQLDVIITDHHQPPAELPGALAIINPKQPGCLCPDKNLAGVGVAFKLCQGLWQHYHGAEGQFFDYLDIVAIGTVADIVPLTGENRALVKAGLKRLPMTENLGLKALLAICGLANKAIDSGNIGFVIAPRLNAVGRVSQATAGVELLITNDYQRAQELAQLLNEENLARQNIEKMILAKAEKQLEAIDLHTTKVLVLAGEEWHSGVIGIVASRLVDKYYKPVIMISLCDGIGKGSCRSIPAFDIYMALNHCSDLLTQFGGHRQAAGLVVPAENIQALRQRLNDLAASTLSATDYVPVLTIDSVICLEEIGAPFVEQMACLEPYGFGNPSPVFACRDVALGEKRCIGQQSRHLKLKLKNNGVKDVIAWNMGELSNNLTCDENIDLAFVPKFNEWQGQKNLQLVAQDIRQSLTSQTQAALNQIAPDRDCIVQVYLLLKQSNQSGQYNFFLKNIMDKISDNYHTVISVKVLETVLTILRELHLITTKENQERDEITIQLTPAPTKKLDLMDSPTFRNCLKMRAEYLAENI</sequence>
<reference evidence="9" key="1">
    <citation type="submission" date="2024-05" db="EMBL/GenBank/DDBJ databases">
        <title>Isolation and characterization of Sporomusa carbonis sp. nov., a carboxydotrophic hydrogenogen in the genus of Sporomusa isolated from a charcoal burning pile.</title>
        <authorList>
            <person name="Boeer T."/>
            <person name="Rosenbaum F."/>
            <person name="Eysell L."/>
            <person name="Mueller V."/>
            <person name="Daniel R."/>
            <person name="Poehlein A."/>
        </authorList>
    </citation>
    <scope>NUCLEOTIDE SEQUENCE [LARGE SCALE GENOMIC DNA]</scope>
    <source>
        <strain evidence="9">DSM 3132</strain>
    </source>
</reference>
<evidence type="ECO:0000256" key="2">
    <source>
        <dbReference type="ARBA" id="ARBA00019841"/>
    </source>
</evidence>
<evidence type="ECO:0000256" key="4">
    <source>
        <dbReference type="ARBA" id="ARBA00022801"/>
    </source>
</evidence>
<protein>
    <recommendedName>
        <fullName evidence="2">Single-stranded-DNA-specific exonuclease RecJ</fullName>
    </recommendedName>
</protein>